<dbReference type="Proteomes" id="UP000034307">
    <property type="component" value="Unassembled WGS sequence"/>
</dbReference>
<dbReference type="InterPro" id="IPR029063">
    <property type="entry name" value="SAM-dependent_MTases_sf"/>
</dbReference>
<accession>A0A0G1ULE0</accession>
<protein>
    <submittedName>
        <fullName evidence="1">Uncharacterized protein</fullName>
    </submittedName>
</protein>
<evidence type="ECO:0000313" key="1">
    <source>
        <dbReference type="EMBL" id="KKU58515.1"/>
    </source>
</evidence>
<dbReference type="AlphaFoldDB" id="A0A0G1ULE0"/>
<dbReference type="STRING" id="1618358.UX80_C0002G0050"/>
<evidence type="ECO:0000313" key="2">
    <source>
        <dbReference type="Proteomes" id="UP000034307"/>
    </source>
</evidence>
<dbReference type="Gene3D" id="3.90.550.10">
    <property type="entry name" value="Spore Coat Polysaccharide Biosynthesis Protein SpsA, Chain A"/>
    <property type="match status" value="1"/>
</dbReference>
<dbReference type="SUPFAM" id="SSF53448">
    <property type="entry name" value="Nucleotide-diphospho-sugar transferases"/>
    <property type="match status" value="1"/>
</dbReference>
<reference evidence="1 2" key="1">
    <citation type="journal article" date="2015" name="Nature">
        <title>rRNA introns, odd ribosomes, and small enigmatic genomes across a large radiation of phyla.</title>
        <authorList>
            <person name="Brown C.T."/>
            <person name="Hug L.A."/>
            <person name="Thomas B.C."/>
            <person name="Sharon I."/>
            <person name="Castelle C.J."/>
            <person name="Singh A."/>
            <person name="Wilkins M.J."/>
            <person name="Williams K.H."/>
            <person name="Banfield J.F."/>
        </authorList>
    </citation>
    <scope>NUCLEOTIDE SEQUENCE [LARGE SCALE GENOMIC DNA]</scope>
</reference>
<gene>
    <name evidence="1" type="ORF">UX80_C0002G0050</name>
</gene>
<sequence>MLDVSSSPNIKRAKHWSSELNQLYRPTAKFTPESFDIVYSGDNLNTTRFTPVLLKEWFNLVAKDGYLFVDYRPNSFCDFQTLEENMLWLWKDKYEIIYHGLLYRNEARNLTPTKLVGFLDKQKNYYKINLDPITLLPPLAPTIETPVSDSDSIRFVCRKTQSTCIPGDEISKWTFGIITDGKRRDWMEEIIASIRAQRIPQYEIIVCGTYYDREEPDFIYIPFNQRRDKKWITRQKNLICERAKYENICILHNRLVLDKNWYSGMKKWGNCFEVLNVKQIQQNTGLLGNHWEYNYFLLYKKKSRFFNKIILQFTATLDPRDWYESIVMYGQSIVCKKHIYLEHKQNEALYWDWAEDHSFSFELINAGYIMRHNPYSLMYNLDSKNLCNNVRVVYSPVLKITRFIGPRAKLAYRWLIITLLRILKPYQLLTDL</sequence>
<name>A0A0G1ULE0_9BACT</name>
<proteinExistence type="predicted"/>
<dbReference type="SUPFAM" id="SSF53335">
    <property type="entry name" value="S-adenosyl-L-methionine-dependent methyltransferases"/>
    <property type="match status" value="1"/>
</dbReference>
<dbReference type="InterPro" id="IPR029044">
    <property type="entry name" value="Nucleotide-diphossugar_trans"/>
</dbReference>
<organism evidence="1 2">
    <name type="scientific">Candidatus Amesbacteria bacterium GW2011_GWA2_47_11b</name>
    <dbReference type="NCBI Taxonomy" id="1618358"/>
    <lineage>
        <taxon>Bacteria</taxon>
        <taxon>Candidatus Amesiibacteriota</taxon>
    </lineage>
</organism>
<dbReference type="EMBL" id="LCNO01000002">
    <property type="protein sequence ID" value="KKU58515.1"/>
    <property type="molecule type" value="Genomic_DNA"/>
</dbReference>
<comment type="caution">
    <text evidence="1">The sequence shown here is derived from an EMBL/GenBank/DDBJ whole genome shotgun (WGS) entry which is preliminary data.</text>
</comment>